<sequence>MELIRLDNMDSLIFNELIVYLLTKTLKDNNDTLCFSWLQIKKTYSQMITKKRRRFAGVGISVTSGGEEEETVAGAVICGKKKEKGPKEISEKIAGPKWKNFIRSFSNGRKKMKRDVDFTYDLKNYSLNFDDGGGEDSSPERFIAAPAVIKIKLADFAYYMFEFLSNSFHIKDLSLSVGTRELHCESKRSIRQTLAVSASIITQKMVEQGVPDFLLEEPQTMVYLISSATKEAIEMVHAFISSNPCGHPAKFLLERLVAKAAVPVASFLLHVRRILNARAGRYRSTHLRLLSSCGFR</sequence>
<keyword evidence="2" id="KW-1185">Reference proteome</keyword>
<proteinExistence type="predicted"/>
<comment type="caution">
    <text evidence="1">The sequence shown here is derived from an EMBL/GenBank/DDBJ whole genome shotgun (WGS) entry which is preliminary data.</text>
</comment>
<reference evidence="1 2" key="1">
    <citation type="submission" date="2021-05" db="EMBL/GenBank/DDBJ databases">
        <title>Genome Assembly of Synthetic Allotetraploid Brassica napus Reveals Homoeologous Exchanges between Subgenomes.</title>
        <authorList>
            <person name="Davis J.T."/>
        </authorList>
    </citation>
    <scope>NUCLEOTIDE SEQUENCE [LARGE SCALE GENOMIC DNA]</scope>
    <source>
        <strain evidence="2">cv. Da-Ae</strain>
        <tissue evidence="1">Seedling</tissue>
    </source>
</reference>
<dbReference type="PANTHER" id="PTHR47076:SF1">
    <property type="entry name" value="NHL DOMAIN PROTEIN"/>
    <property type="match status" value="1"/>
</dbReference>
<organism evidence="1 2">
    <name type="scientific">Brassica napus</name>
    <name type="common">Rape</name>
    <dbReference type="NCBI Taxonomy" id="3708"/>
    <lineage>
        <taxon>Eukaryota</taxon>
        <taxon>Viridiplantae</taxon>
        <taxon>Streptophyta</taxon>
        <taxon>Embryophyta</taxon>
        <taxon>Tracheophyta</taxon>
        <taxon>Spermatophyta</taxon>
        <taxon>Magnoliopsida</taxon>
        <taxon>eudicotyledons</taxon>
        <taxon>Gunneridae</taxon>
        <taxon>Pentapetalae</taxon>
        <taxon>rosids</taxon>
        <taxon>malvids</taxon>
        <taxon>Brassicales</taxon>
        <taxon>Brassicaceae</taxon>
        <taxon>Brassiceae</taxon>
        <taxon>Brassica</taxon>
    </lineage>
</organism>
<name>A0ABQ7XK17_BRANA</name>
<protein>
    <submittedName>
        <fullName evidence="1">Uncharacterized protein</fullName>
    </submittedName>
</protein>
<evidence type="ECO:0000313" key="2">
    <source>
        <dbReference type="Proteomes" id="UP000824890"/>
    </source>
</evidence>
<dbReference type="PANTHER" id="PTHR47076">
    <property type="entry name" value="NHL DOMAIN PROTEIN"/>
    <property type="match status" value="1"/>
</dbReference>
<accession>A0ABQ7XK17</accession>
<evidence type="ECO:0000313" key="1">
    <source>
        <dbReference type="EMBL" id="KAH0856294.1"/>
    </source>
</evidence>
<dbReference type="Proteomes" id="UP000824890">
    <property type="component" value="Unassembled WGS sequence"/>
</dbReference>
<dbReference type="EMBL" id="JAGKQM010000019">
    <property type="protein sequence ID" value="KAH0856294.1"/>
    <property type="molecule type" value="Genomic_DNA"/>
</dbReference>
<gene>
    <name evidence="1" type="ORF">HID58_084555</name>
</gene>